<name>W0RBK7_9BACT</name>
<feature type="transmembrane region" description="Helical" evidence="11">
    <location>
        <begin position="84"/>
        <end position="109"/>
    </location>
</feature>
<accession>W0RBK7</accession>
<dbReference type="GO" id="GO:0004129">
    <property type="term" value="F:cytochrome-c oxidase activity"/>
    <property type="evidence" value="ECO:0007669"/>
    <property type="project" value="UniProtKB-EC"/>
</dbReference>
<evidence type="ECO:0000256" key="3">
    <source>
        <dbReference type="ARBA" id="ARBA00012949"/>
    </source>
</evidence>
<dbReference type="InterPro" id="IPR035973">
    <property type="entry name" value="Cyt_c_oxidase_su3-like_sf"/>
</dbReference>
<dbReference type="HOGENOM" id="CLU_011899_2_1_0"/>
<evidence type="ECO:0000313" key="14">
    <source>
        <dbReference type="EMBL" id="AHG87837.1"/>
    </source>
</evidence>
<feature type="transmembrane region" description="Helical" evidence="11">
    <location>
        <begin position="326"/>
        <end position="353"/>
    </location>
</feature>
<dbReference type="KEGG" id="gba:J421_0300"/>
<evidence type="ECO:0000256" key="10">
    <source>
        <dbReference type="ARBA" id="ARBA00047816"/>
    </source>
</evidence>
<dbReference type="GO" id="GO:0006119">
    <property type="term" value="P:oxidative phosphorylation"/>
    <property type="evidence" value="ECO:0007669"/>
    <property type="project" value="UniProtKB-UniPathway"/>
</dbReference>
<feature type="domain" description="Heme-copper oxidase subunit III family profile" evidence="12">
    <location>
        <begin position="662"/>
        <end position="834"/>
    </location>
</feature>
<evidence type="ECO:0000256" key="11">
    <source>
        <dbReference type="SAM" id="Phobius"/>
    </source>
</evidence>
<evidence type="ECO:0000256" key="8">
    <source>
        <dbReference type="ARBA" id="ARBA00023008"/>
    </source>
</evidence>
<dbReference type="InterPro" id="IPR023616">
    <property type="entry name" value="Cyt_c_oxase-like_su1_dom"/>
</dbReference>
<dbReference type="SUPFAM" id="SSF81452">
    <property type="entry name" value="Cytochrome c oxidase subunit III-like"/>
    <property type="match status" value="1"/>
</dbReference>
<dbReference type="GO" id="GO:0015990">
    <property type="term" value="P:electron transport coupled proton transport"/>
    <property type="evidence" value="ECO:0007669"/>
    <property type="project" value="InterPro"/>
</dbReference>
<comment type="catalytic activity">
    <reaction evidence="10">
        <text>4 Fe(II)-[cytochrome c] + O2 + 8 H(+)(in) = 4 Fe(III)-[cytochrome c] + 2 H2O + 4 H(+)(out)</text>
        <dbReference type="Rhea" id="RHEA:11436"/>
        <dbReference type="Rhea" id="RHEA-COMP:10350"/>
        <dbReference type="Rhea" id="RHEA-COMP:14399"/>
        <dbReference type="ChEBI" id="CHEBI:15377"/>
        <dbReference type="ChEBI" id="CHEBI:15378"/>
        <dbReference type="ChEBI" id="CHEBI:15379"/>
        <dbReference type="ChEBI" id="CHEBI:29033"/>
        <dbReference type="ChEBI" id="CHEBI:29034"/>
        <dbReference type="EC" id="7.1.1.9"/>
    </reaction>
</comment>
<protein>
    <recommendedName>
        <fullName evidence="3">cytochrome-c oxidase</fullName>
        <ecNumber evidence="3">7.1.1.9</ecNumber>
    </recommendedName>
</protein>
<dbReference type="InterPro" id="IPR014241">
    <property type="entry name" value="Cyt_c_oxidase_su1_bac"/>
</dbReference>
<organism evidence="14 15">
    <name type="scientific">Gemmatirosa kalamazoonensis</name>
    <dbReference type="NCBI Taxonomy" id="861299"/>
    <lineage>
        <taxon>Bacteria</taxon>
        <taxon>Pseudomonadati</taxon>
        <taxon>Gemmatimonadota</taxon>
        <taxon>Gemmatimonadia</taxon>
        <taxon>Gemmatimonadales</taxon>
        <taxon>Gemmatimonadaceae</taxon>
        <taxon>Gemmatirosa</taxon>
    </lineage>
</organism>
<dbReference type="PANTHER" id="PTHR10422">
    <property type="entry name" value="CYTOCHROME C OXIDASE SUBUNIT 1"/>
    <property type="match status" value="1"/>
</dbReference>
<reference evidence="14 15" key="1">
    <citation type="journal article" date="2014" name="Genome Announc.">
        <title>Genome Sequence and Methylome of Soil Bacterium Gemmatirosa kalamazoonensis KBS708T, a Member of the Rarely Cultivated Gemmatimonadetes Phylum.</title>
        <authorList>
            <person name="Debruyn J.M."/>
            <person name="Radosevich M."/>
            <person name="Wommack K.E."/>
            <person name="Polson S.W."/>
            <person name="Hauser L.J."/>
            <person name="Fawaz M.N."/>
            <person name="Korlach J."/>
            <person name="Tsai Y.C."/>
        </authorList>
    </citation>
    <scope>NUCLEOTIDE SEQUENCE [LARGE SCALE GENOMIC DNA]</scope>
    <source>
        <strain evidence="14 15">KBS708</strain>
    </source>
</reference>
<dbReference type="GO" id="GO:0016020">
    <property type="term" value="C:membrane"/>
    <property type="evidence" value="ECO:0007669"/>
    <property type="project" value="UniProtKB-SubCell"/>
</dbReference>
<dbReference type="Pfam" id="PF00510">
    <property type="entry name" value="COX3"/>
    <property type="match status" value="1"/>
</dbReference>
<evidence type="ECO:0000313" key="15">
    <source>
        <dbReference type="Proteomes" id="UP000019151"/>
    </source>
</evidence>
<dbReference type="InterPro" id="IPR036927">
    <property type="entry name" value="Cyt_c_oxase-like_su1_sf"/>
</dbReference>
<evidence type="ECO:0000256" key="9">
    <source>
        <dbReference type="ARBA" id="ARBA00023136"/>
    </source>
</evidence>
<dbReference type="RefSeq" id="WP_104022121.1">
    <property type="nucleotide sequence ID" value="NZ_CP007128.1"/>
</dbReference>
<feature type="transmembrane region" description="Helical" evidence="11">
    <location>
        <begin position="129"/>
        <end position="151"/>
    </location>
</feature>
<feature type="transmembrane region" description="Helical" evidence="11">
    <location>
        <begin position="476"/>
        <end position="500"/>
    </location>
</feature>
<comment type="subcellular location">
    <subcellularLocation>
        <location evidence="1">Membrane</location>
        <topology evidence="1">Multi-pass membrane protein</topology>
    </subcellularLocation>
</comment>
<dbReference type="OrthoDB" id="9803294at2"/>
<dbReference type="Proteomes" id="UP000019151">
    <property type="component" value="Chromosome"/>
</dbReference>
<dbReference type="GO" id="GO:0020037">
    <property type="term" value="F:heme binding"/>
    <property type="evidence" value="ECO:0007669"/>
    <property type="project" value="InterPro"/>
</dbReference>
<keyword evidence="5 11" id="KW-0812">Transmembrane</keyword>
<evidence type="ECO:0000256" key="7">
    <source>
        <dbReference type="ARBA" id="ARBA00023004"/>
    </source>
</evidence>
<feature type="transmembrane region" description="Helical" evidence="11">
    <location>
        <begin position="171"/>
        <end position="195"/>
    </location>
</feature>
<dbReference type="UniPathway" id="UPA00705"/>
<dbReference type="EMBL" id="CP007128">
    <property type="protein sequence ID" value="AHG87837.1"/>
    <property type="molecule type" value="Genomic_DNA"/>
</dbReference>
<keyword evidence="15" id="KW-1185">Reference proteome</keyword>
<feature type="transmembrane region" description="Helical" evidence="11">
    <location>
        <begin position="365"/>
        <end position="388"/>
    </location>
</feature>
<dbReference type="CDD" id="cd00386">
    <property type="entry name" value="Heme_Cu_Oxidase_III_like"/>
    <property type="match status" value="1"/>
</dbReference>
<feature type="transmembrane region" description="Helical" evidence="11">
    <location>
        <begin position="292"/>
        <end position="314"/>
    </location>
</feature>
<evidence type="ECO:0000256" key="6">
    <source>
        <dbReference type="ARBA" id="ARBA00022989"/>
    </source>
</evidence>
<feature type="transmembrane region" description="Helical" evidence="11">
    <location>
        <begin position="400"/>
        <end position="422"/>
    </location>
</feature>
<evidence type="ECO:0000256" key="5">
    <source>
        <dbReference type="ARBA" id="ARBA00022692"/>
    </source>
</evidence>
<dbReference type="AlphaFoldDB" id="W0RBK7"/>
<dbReference type="NCBIfam" id="TIGR02891">
    <property type="entry name" value="CtaD_CoxA"/>
    <property type="match status" value="1"/>
</dbReference>
<dbReference type="EC" id="7.1.1.9" evidence="3"/>
<feature type="transmembrane region" description="Helical" evidence="11">
    <location>
        <begin position="732"/>
        <end position="749"/>
    </location>
</feature>
<dbReference type="GO" id="GO:0022904">
    <property type="term" value="P:respiratory electron transport chain"/>
    <property type="evidence" value="ECO:0007669"/>
    <property type="project" value="InterPro"/>
</dbReference>
<comment type="pathway">
    <text evidence="2">Energy metabolism; oxidative phosphorylation.</text>
</comment>
<dbReference type="Gene3D" id="1.20.210.10">
    <property type="entry name" value="Cytochrome c oxidase-like, subunit I domain"/>
    <property type="match status" value="1"/>
</dbReference>
<evidence type="ECO:0000259" key="13">
    <source>
        <dbReference type="PROSITE" id="PS50855"/>
    </source>
</evidence>
<keyword evidence="6 11" id="KW-1133">Transmembrane helix</keyword>
<gene>
    <name evidence="14" type="ORF">J421_0300</name>
</gene>
<dbReference type="STRING" id="861299.J421_0300"/>
<evidence type="ECO:0000256" key="4">
    <source>
        <dbReference type="ARBA" id="ARBA00022660"/>
    </source>
</evidence>
<feature type="transmembrane region" description="Helical" evidence="11">
    <location>
        <begin position="434"/>
        <end position="456"/>
    </location>
</feature>
<proteinExistence type="predicted"/>
<feature type="transmembrane region" description="Helical" evidence="11">
    <location>
        <begin position="700"/>
        <end position="720"/>
    </location>
</feature>
<dbReference type="PANTHER" id="PTHR10422:SF18">
    <property type="entry name" value="CYTOCHROME C OXIDASE SUBUNIT 1"/>
    <property type="match status" value="1"/>
</dbReference>
<feature type="transmembrane region" description="Helical" evidence="11">
    <location>
        <begin position="207"/>
        <end position="237"/>
    </location>
</feature>
<keyword evidence="9 11" id="KW-0472">Membrane</keyword>
<sequence>MSAAPVLPTVTVDRAPLERLRETWETPRGWRGWLSTVDHKTIGLRYLVTSIAFLVIGGAEALLMRAQLAVSGQHLLTAGWYDQLFSMHGVTMIFLYAAPVLSGFSNYLWPLMLGSRDMAYPRLNALSYWTYLVAGIFLYTSLPLGAMPNAGWFDYVPFAAREFDPGLNVDFYALTLLLLAVSTTVGSINFVTTLFKTRAPGMSLNRLPILVWGTLTASFANLFALPALSAAAVMLFLDRRVGTHFFDAAAGGHPLLWQHLFWMFGHPWVYVVVLPAMGIVSDALPTFCRRPLVGYTFVALATVTTGILGFGVWLHHMFATGIPPLALAFFGASSIFITIPSAVAVFAWLATLWDGQPWYPAAMKFMLGFIALFVIGGVSGVMTAAVPFDWQLTDTYFVVAHLHYVLVGINVFPVVAGVYYWFPKFTGRLMDETLGTWNFWTMFVGANLVFFPMHIVGLLGMPRRIYTYPAGLGWDAYNTVETVGAFLFALGVVLFAVNVLRSRRGGALAGANPWDAPTLEWSVPSPPPPYNFAVLPTIGSRHPLWESRLEEGSARSVLDRGPVLADGRETFATTPLDAEATAVMRMPEDSYAPVLLAASLGVVAYGLLFSLLWLAALGTVGTAACAIAWLWPDAATAFVGTEVTSFGELPVGASGRRSVGWWGMAGAVATEGAFFAYLLFSYFYLASMSGNAWPSAMPGFGLPLLNTAILLASSVVVWWAERGARVGATARLRTGLAIAIALGVAFLALQAVEYGRERASATHDAYGSLFYTITGFHGAHVLVGLVMLAVVLVRALRGHFAARRHEAVTNVALYWHFVDAVWLAVFTSLYVSPHLR</sequence>
<feature type="transmembrane region" description="Helical" evidence="11">
    <location>
        <begin position="659"/>
        <end position="680"/>
    </location>
</feature>
<evidence type="ECO:0000256" key="2">
    <source>
        <dbReference type="ARBA" id="ARBA00004673"/>
    </source>
</evidence>
<feature type="transmembrane region" description="Helical" evidence="11">
    <location>
        <begin position="813"/>
        <end position="831"/>
    </location>
</feature>
<dbReference type="Pfam" id="PF00115">
    <property type="entry name" value="COX1"/>
    <property type="match status" value="1"/>
</dbReference>
<dbReference type="PATRIC" id="fig|861299.3.peg.306"/>
<dbReference type="InterPro" id="IPR000883">
    <property type="entry name" value="Cyt_C_Oxase_1"/>
</dbReference>
<keyword evidence="4" id="KW-0249">Electron transport</keyword>
<dbReference type="InterPro" id="IPR013833">
    <property type="entry name" value="Cyt_c_oxidase_su3_a-hlx"/>
</dbReference>
<keyword evidence="4" id="KW-0679">Respiratory chain</keyword>
<dbReference type="PRINTS" id="PR01165">
    <property type="entry name" value="CYCOXIDASEI"/>
</dbReference>
<feature type="transmembrane region" description="Helical" evidence="11">
    <location>
        <begin position="257"/>
        <end position="280"/>
    </location>
</feature>
<dbReference type="SUPFAM" id="SSF81442">
    <property type="entry name" value="Cytochrome c oxidase subunit I-like"/>
    <property type="match status" value="1"/>
</dbReference>
<feature type="transmembrane region" description="Helical" evidence="11">
    <location>
        <begin position="44"/>
        <end position="64"/>
    </location>
</feature>
<dbReference type="Gene3D" id="1.20.120.80">
    <property type="entry name" value="Cytochrome c oxidase, subunit III, four-helix bundle"/>
    <property type="match status" value="1"/>
</dbReference>
<dbReference type="eggNOG" id="COG0843">
    <property type="taxonomic scope" value="Bacteria"/>
</dbReference>
<evidence type="ECO:0000259" key="12">
    <source>
        <dbReference type="PROSITE" id="PS50253"/>
    </source>
</evidence>
<evidence type="ECO:0000256" key="1">
    <source>
        <dbReference type="ARBA" id="ARBA00004141"/>
    </source>
</evidence>
<dbReference type="PROSITE" id="PS50855">
    <property type="entry name" value="COX1"/>
    <property type="match status" value="1"/>
</dbReference>
<feature type="transmembrane region" description="Helical" evidence="11">
    <location>
        <begin position="620"/>
        <end position="639"/>
    </location>
</feature>
<keyword evidence="7" id="KW-0408">Iron</keyword>
<dbReference type="InterPro" id="IPR000298">
    <property type="entry name" value="Cyt_c_oxidase-like_su3"/>
</dbReference>
<feature type="transmembrane region" description="Helical" evidence="11">
    <location>
        <begin position="769"/>
        <end position="793"/>
    </location>
</feature>
<keyword evidence="8" id="KW-0186">Copper</keyword>
<feature type="domain" description="Cytochrome oxidase subunit I profile" evidence="13">
    <location>
        <begin position="18"/>
        <end position="539"/>
    </location>
</feature>
<dbReference type="PROSITE" id="PS50253">
    <property type="entry name" value="COX3"/>
    <property type="match status" value="1"/>
</dbReference>
<dbReference type="InParanoid" id="W0RBK7"/>
<feature type="transmembrane region" description="Helical" evidence="11">
    <location>
        <begin position="594"/>
        <end position="614"/>
    </location>
</feature>
<keyword evidence="4" id="KW-0813">Transport</keyword>